<protein>
    <submittedName>
        <fullName evidence="2">Uncharacterized protein</fullName>
    </submittedName>
</protein>
<dbReference type="AlphaFoldDB" id="A0AAE1V188"/>
<evidence type="ECO:0000313" key="2">
    <source>
        <dbReference type="EMBL" id="KAK4351367.1"/>
    </source>
</evidence>
<sequence length="140" mass="16165">MAREKFYASCSRQTNKSLQPITEDLVEIISKVFEEDSYEGVGKRMRESKIPAVQLEKNSSNIKGSAQKYQDEYQGEDIVVKWDTGQLKDMVEEPAKKEIQNNNIKLQQKKQYGSSKKNMQLVTQIKGIGKEKPRHTKRRA</sequence>
<comment type="caution">
    <text evidence="2">The sequence shown here is derived from an EMBL/GenBank/DDBJ whole genome shotgun (WGS) entry which is preliminary data.</text>
</comment>
<feature type="compositionally biased region" description="Polar residues" evidence="1">
    <location>
        <begin position="112"/>
        <end position="123"/>
    </location>
</feature>
<dbReference type="Proteomes" id="UP001291623">
    <property type="component" value="Unassembled WGS sequence"/>
</dbReference>
<accession>A0AAE1V188</accession>
<proteinExistence type="predicted"/>
<organism evidence="2 3">
    <name type="scientific">Anisodus tanguticus</name>
    <dbReference type="NCBI Taxonomy" id="243964"/>
    <lineage>
        <taxon>Eukaryota</taxon>
        <taxon>Viridiplantae</taxon>
        <taxon>Streptophyta</taxon>
        <taxon>Embryophyta</taxon>
        <taxon>Tracheophyta</taxon>
        <taxon>Spermatophyta</taxon>
        <taxon>Magnoliopsida</taxon>
        <taxon>eudicotyledons</taxon>
        <taxon>Gunneridae</taxon>
        <taxon>Pentapetalae</taxon>
        <taxon>asterids</taxon>
        <taxon>lamiids</taxon>
        <taxon>Solanales</taxon>
        <taxon>Solanaceae</taxon>
        <taxon>Solanoideae</taxon>
        <taxon>Hyoscyameae</taxon>
        <taxon>Anisodus</taxon>
    </lineage>
</organism>
<feature type="region of interest" description="Disordered" evidence="1">
    <location>
        <begin position="108"/>
        <end position="140"/>
    </location>
</feature>
<dbReference type="EMBL" id="JAVYJV010000016">
    <property type="protein sequence ID" value="KAK4351367.1"/>
    <property type="molecule type" value="Genomic_DNA"/>
</dbReference>
<keyword evidence="3" id="KW-1185">Reference proteome</keyword>
<name>A0AAE1V188_9SOLA</name>
<gene>
    <name evidence="2" type="ORF">RND71_030680</name>
</gene>
<evidence type="ECO:0000313" key="3">
    <source>
        <dbReference type="Proteomes" id="UP001291623"/>
    </source>
</evidence>
<reference evidence="2" key="1">
    <citation type="submission" date="2023-12" db="EMBL/GenBank/DDBJ databases">
        <title>Genome assembly of Anisodus tanguticus.</title>
        <authorList>
            <person name="Wang Y.-J."/>
        </authorList>
    </citation>
    <scope>NUCLEOTIDE SEQUENCE</scope>
    <source>
        <strain evidence="2">KB-2021</strain>
        <tissue evidence="2">Leaf</tissue>
    </source>
</reference>
<evidence type="ECO:0000256" key="1">
    <source>
        <dbReference type="SAM" id="MobiDB-lite"/>
    </source>
</evidence>